<accession>A0ABQ6AAK2</accession>
<name>A0ABQ6AAK2_9PROT</name>
<protein>
    <recommendedName>
        <fullName evidence="1">N-acetyltransferase domain-containing protein</fullName>
    </recommendedName>
</protein>
<dbReference type="InterPro" id="IPR051531">
    <property type="entry name" value="N-acetyltransferase"/>
</dbReference>
<comment type="caution">
    <text evidence="2">The sequence shown here is derived from an EMBL/GenBank/DDBJ whole genome shotgun (WGS) entry which is preliminary data.</text>
</comment>
<evidence type="ECO:0000259" key="1">
    <source>
        <dbReference type="Pfam" id="PF13302"/>
    </source>
</evidence>
<dbReference type="Pfam" id="PF13302">
    <property type="entry name" value="Acetyltransf_3"/>
    <property type="match status" value="1"/>
</dbReference>
<dbReference type="InterPro" id="IPR016181">
    <property type="entry name" value="Acyl_CoA_acyltransferase"/>
</dbReference>
<dbReference type="PANTHER" id="PTHR43792:SF1">
    <property type="entry name" value="N-ACETYLTRANSFERASE DOMAIN-CONTAINING PROTEIN"/>
    <property type="match status" value="1"/>
</dbReference>
<dbReference type="RefSeq" id="WP_284259649.1">
    <property type="nucleotide sequence ID" value="NZ_BSOS01000094.1"/>
</dbReference>
<dbReference type="SUPFAM" id="SSF55729">
    <property type="entry name" value="Acyl-CoA N-acyltransferases (Nat)"/>
    <property type="match status" value="1"/>
</dbReference>
<organism evidence="2 3">
    <name type="scientific">Acidocella aquatica</name>
    <dbReference type="NCBI Taxonomy" id="1922313"/>
    <lineage>
        <taxon>Bacteria</taxon>
        <taxon>Pseudomonadati</taxon>
        <taxon>Pseudomonadota</taxon>
        <taxon>Alphaproteobacteria</taxon>
        <taxon>Acetobacterales</taxon>
        <taxon>Acidocellaceae</taxon>
        <taxon>Acidocella</taxon>
    </lineage>
</organism>
<dbReference type="InterPro" id="IPR000182">
    <property type="entry name" value="GNAT_dom"/>
</dbReference>
<reference evidence="3" key="1">
    <citation type="journal article" date="2019" name="Int. J. Syst. Evol. Microbiol.">
        <title>The Global Catalogue of Microorganisms (GCM) 10K type strain sequencing project: providing services to taxonomists for standard genome sequencing and annotation.</title>
        <authorList>
            <consortium name="The Broad Institute Genomics Platform"/>
            <consortium name="The Broad Institute Genome Sequencing Center for Infectious Disease"/>
            <person name="Wu L."/>
            <person name="Ma J."/>
        </authorList>
    </citation>
    <scope>NUCLEOTIDE SEQUENCE [LARGE SCALE GENOMIC DNA]</scope>
    <source>
        <strain evidence="3">NBRC 112502</strain>
    </source>
</reference>
<evidence type="ECO:0000313" key="3">
    <source>
        <dbReference type="Proteomes" id="UP001156641"/>
    </source>
</evidence>
<keyword evidence="3" id="KW-1185">Reference proteome</keyword>
<feature type="domain" description="N-acetyltransferase" evidence="1">
    <location>
        <begin position="13"/>
        <end position="149"/>
    </location>
</feature>
<gene>
    <name evidence="2" type="ORF">GCM10010909_34740</name>
</gene>
<dbReference type="Gene3D" id="3.40.630.30">
    <property type="match status" value="1"/>
</dbReference>
<dbReference type="EMBL" id="BSOS01000094">
    <property type="protein sequence ID" value="GLR68792.1"/>
    <property type="molecule type" value="Genomic_DNA"/>
</dbReference>
<dbReference type="PANTHER" id="PTHR43792">
    <property type="entry name" value="GNAT FAMILY, PUTATIVE (AFU_ORTHOLOGUE AFUA_3G00765)-RELATED-RELATED"/>
    <property type="match status" value="1"/>
</dbReference>
<sequence>MTALSAWSMVTGRLRMAPVGYWDLRDLVALKGDPRAFAQMLGGVRAPVQVAEELAQDIQDWGRFGYGMWSVRGLRGKFLGLTGLMHRPDGRGVALRFAFWPEVRGVGLASEAAGMALNYAHGTAGLSKVIAVAREDNFASRMVLGSIGMAEVDRFSRDGIIRLVYQSVRGPSAG</sequence>
<dbReference type="Proteomes" id="UP001156641">
    <property type="component" value="Unassembled WGS sequence"/>
</dbReference>
<proteinExistence type="predicted"/>
<evidence type="ECO:0000313" key="2">
    <source>
        <dbReference type="EMBL" id="GLR68792.1"/>
    </source>
</evidence>